<comment type="caution">
    <text evidence="1">The sequence shown here is derived from an EMBL/GenBank/DDBJ whole genome shotgun (WGS) entry which is preliminary data.</text>
</comment>
<gene>
    <name evidence="1" type="ORF">SDC9_08388</name>
</gene>
<evidence type="ECO:0000313" key="1">
    <source>
        <dbReference type="EMBL" id="MPL62768.1"/>
    </source>
</evidence>
<organism evidence="1">
    <name type="scientific">bioreactor metagenome</name>
    <dbReference type="NCBI Taxonomy" id="1076179"/>
    <lineage>
        <taxon>unclassified sequences</taxon>
        <taxon>metagenomes</taxon>
        <taxon>ecological metagenomes</taxon>
    </lineage>
</organism>
<accession>A0A644T781</accession>
<protein>
    <submittedName>
        <fullName evidence="1">Uncharacterized protein</fullName>
    </submittedName>
</protein>
<proteinExistence type="predicted"/>
<sequence length="79" mass="9242">MNINAEIIRILENNHIKPILSGDPRFLATIRIYDEEKLENVLADLKILFNNFKSYSLSYHSIKPCCAPSFKEIRYKITL</sequence>
<reference evidence="1" key="1">
    <citation type="submission" date="2019-08" db="EMBL/GenBank/DDBJ databases">
        <authorList>
            <person name="Kucharzyk K."/>
            <person name="Murdoch R.W."/>
            <person name="Higgins S."/>
            <person name="Loffler F."/>
        </authorList>
    </citation>
    <scope>NUCLEOTIDE SEQUENCE</scope>
</reference>
<dbReference type="EMBL" id="VSSQ01000019">
    <property type="protein sequence ID" value="MPL62768.1"/>
    <property type="molecule type" value="Genomic_DNA"/>
</dbReference>
<dbReference type="AlphaFoldDB" id="A0A644T781"/>
<name>A0A644T781_9ZZZZ</name>